<evidence type="ECO:0000256" key="6">
    <source>
        <dbReference type="PROSITE-ProRule" id="PRU01362"/>
    </source>
</evidence>
<comment type="similarity">
    <text evidence="6">Belongs to the DarT ADP-ribosyltransferase family.</text>
</comment>
<evidence type="ECO:0000256" key="3">
    <source>
        <dbReference type="ARBA" id="ARBA00022679"/>
    </source>
</evidence>
<comment type="caution">
    <text evidence="6">Lacks conserved residue(s) required for the propagation of feature annotation.</text>
</comment>
<dbReference type="GO" id="GO:0016757">
    <property type="term" value="F:glycosyltransferase activity"/>
    <property type="evidence" value="ECO:0007669"/>
    <property type="project" value="UniProtKB-UniRule"/>
</dbReference>
<evidence type="ECO:0000256" key="4">
    <source>
        <dbReference type="ARBA" id="ARBA00022695"/>
    </source>
</evidence>
<keyword evidence="2 6" id="KW-0328">Glycosyltransferase</keyword>
<keyword evidence="4 6" id="KW-0548">Nucleotidyltransferase</keyword>
<accession>A0A2T0WD14</accession>
<keyword evidence="9" id="KW-1185">Reference proteome</keyword>
<keyword evidence="1 6" id="KW-1277">Toxin-antitoxin system</keyword>
<evidence type="ECO:0000256" key="5">
    <source>
        <dbReference type="ARBA" id="ARBA00023125"/>
    </source>
</evidence>
<dbReference type="AlphaFoldDB" id="A0A2T0WD14"/>
<keyword evidence="3 6" id="KW-0808">Transferase</keyword>
<protein>
    <submittedName>
        <fullName evidence="8">Uncharacterized protein DUF4433</fullName>
    </submittedName>
</protein>
<sequence length="327" mass="37560">MALNEGFVDRHITHWSEKLGSSYYSYRKHWPARLFHHAPLETALAIIADGHLRSRNDPQRQQLRDVAAGGVIDNRQDAHERVRLYFRPRNPTQFHIEGIRKDADCQYGPNVHAPILVMFVLDAKRVLTQHDVAFSDRNMQRHNAQSGNDEAFFESIPFASVFHEGGIGGDYSIIEHRCAEVLPISPLPLQDVLSGIWFRSEPERDTFLYKLGPEASQWRDFCSVSEELKVFDKRFTFVADIALSTEGVIFRLNHRHDLGVVAVAIQIIDSQNTICVDFRNNAHATFNNSQGRWIYKSKLEPGTYLVKVQLENHEAYEATMRLDDSLF</sequence>
<dbReference type="GO" id="GO:0016779">
    <property type="term" value="F:nucleotidyltransferase activity"/>
    <property type="evidence" value="ECO:0007669"/>
    <property type="project" value="UniProtKB-UniRule"/>
</dbReference>
<dbReference type="OrthoDB" id="9813972at2"/>
<dbReference type="InterPro" id="IPR029494">
    <property type="entry name" value="DarT"/>
</dbReference>
<feature type="binding site" evidence="6">
    <location>
        <position position="75"/>
    </location>
    <ligand>
        <name>NAD(+)</name>
        <dbReference type="ChEBI" id="CHEBI:57540"/>
    </ligand>
</feature>
<name>A0A2T0WD14_9RHOB</name>
<comment type="caution">
    <text evidence="8">The sequence shown here is derived from an EMBL/GenBank/DDBJ whole genome shotgun (WGS) entry which is preliminary data.</text>
</comment>
<dbReference type="RefSeq" id="WP_106268282.1">
    <property type="nucleotide sequence ID" value="NZ_PVTQ01000022.1"/>
</dbReference>
<evidence type="ECO:0000313" key="9">
    <source>
        <dbReference type="Proteomes" id="UP000238392"/>
    </source>
</evidence>
<feature type="domain" description="DarT" evidence="7">
    <location>
        <begin position="32"/>
        <end position="230"/>
    </location>
</feature>
<proteinExistence type="inferred from homology"/>
<evidence type="ECO:0000259" key="7">
    <source>
        <dbReference type="PROSITE" id="PS52018"/>
    </source>
</evidence>
<feature type="active site" description="Proton acceptor" evidence="6">
    <location>
        <position position="75"/>
    </location>
</feature>
<dbReference type="Proteomes" id="UP000238392">
    <property type="component" value="Unassembled WGS sequence"/>
</dbReference>
<dbReference type="Pfam" id="PF14487">
    <property type="entry name" value="DarT"/>
    <property type="match status" value="1"/>
</dbReference>
<evidence type="ECO:0000256" key="1">
    <source>
        <dbReference type="ARBA" id="ARBA00022649"/>
    </source>
</evidence>
<comment type="catalytic activity">
    <reaction evidence="6">
        <text>a thymidine in DNA + NAD(+) = an N-(ADP-alpha-D-ribosyl)-thymidine in DNA + nicotinamide + H(+)</text>
        <dbReference type="Rhea" id="RHEA:71651"/>
        <dbReference type="Rhea" id="RHEA-COMP:13556"/>
        <dbReference type="Rhea" id="RHEA-COMP:18051"/>
        <dbReference type="ChEBI" id="CHEBI:15378"/>
        <dbReference type="ChEBI" id="CHEBI:17154"/>
        <dbReference type="ChEBI" id="CHEBI:57540"/>
        <dbReference type="ChEBI" id="CHEBI:137386"/>
        <dbReference type="ChEBI" id="CHEBI:191199"/>
    </reaction>
</comment>
<dbReference type="PROSITE" id="PS52018">
    <property type="entry name" value="DART"/>
    <property type="match status" value="1"/>
</dbReference>
<dbReference type="GO" id="GO:0003677">
    <property type="term" value="F:DNA binding"/>
    <property type="evidence" value="ECO:0007669"/>
    <property type="project" value="UniProtKB-UniRule"/>
</dbReference>
<gene>
    <name evidence="8" type="ORF">CLV74_12218</name>
</gene>
<feature type="binding site" evidence="6">
    <location>
        <begin position="36"/>
        <end position="38"/>
    </location>
    <ligand>
        <name>NAD(+)</name>
        <dbReference type="ChEBI" id="CHEBI:57540"/>
    </ligand>
</feature>
<dbReference type="EMBL" id="PVTQ01000022">
    <property type="protein sequence ID" value="PRY84600.1"/>
    <property type="molecule type" value="Genomic_DNA"/>
</dbReference>
<reference evidence="8 9" key="1">
    <citation type="submission" date="2018-03" db="EMBL/GenBank/DDBJ databases">
        <title>Genomic Encyclopedia of Archaeal and Bacterial Type Strains, Phase II (KMG-II): from individual species to whole genera.</title>
        <authorList>
            <person name="Goeker M."/>
        </authorList>
    </citation>
    <scope>NUCLEOTIDE SEQUENCE [LARGE SCALE GENOMIC DNA]</scope>
    <source>
        <strain evidence="8 9">DSM 100212</strain>
    </source>
</reference>
<evidence type="ECO:0000256" key="2">
    <source>
        <dbReference type="ARBA" id="ARBA00022676"/>
    </source>
</evidence>
<organism evidence="8 9">
    <name type="scientific">Donghicola tyrosinivorans</name>
    <dbReference type="NCBI Taxonomy" id="1652492"/>
    <lineage>
        <taxon>Bacteria</taxon>
        <taxon>Pseudomonadati</taxon>
        <taxon>Pseudomonadota</taxon>
        <taxon>Alphaproteobacteria</taxon>
        <taxon>Rhodobacterales</taxon>
        <taxon>Roseobacteraceae</taxon>
        <taxon>Donghicola</taxon>
    </lineage>
</organism>
<keyword evidence="5 6" id="KW-0238">DNA-binding</keyword>
<evidence type="ECO:0000313" key="8">
    <source>
        <dbReference type="EMBL" id="PRY84600.1"/>
    </source>
</evidence>
<feature type="active site" evidence="6">
    <location>
        <position position="180"/>
    </location>
</feature>